<dbReference type="EMBL" id="JAIWYP010000014">
    <property type="protein sequence ID" value="KAH3712039.1"/>
    <property type="molecule type" value="Genomic_DNA"/>
</dbReference>
<dbReference type="Gene3D" id="3.30.70.330">
    <property type="match status" value="1"/>
</dbReference>
<gene>
    <name evidence="1" type="ORF">DPMN_071716</name>
</gene>
<dbReference type="AlphaFoldDB" id="A0A9D4BWF1"/>
<keyword evidence="2" id="KW-1185">Reference proteome</keyword>
<comment type="caution">
    <text evidence="1">The sequence shown here is derived from an EMBL/GenBank/DDBJ whole genome shotgun (WGS) entry which is preliminary data.</text>
</comment>
<evidence type="ECO:0008006" key="3">
    <source>
        <dbReference type="Google" id="ProtNLM"/>
    </source>
</evidence>
<proteinExistence type="predicted"/>
<sequence length="106" mass="11796">MPFSADLMSNKPLQNMGRNILVQRPGGSFSCRVPSNRNLENPTELCFDGTQTEIVVQDIPPGVDSEILEMLFSSRRLKSCTVVEVDFDEVESNAVIKFDKPEGMDS</sequence>
<evidence type="ECO:0000313" key="2">
    <source>
        <dbReference type="Proteomes" id="UP000828390"/>
    </source>
</evidence>
<evidence type="ECO:0000313" key="1">
    <source>
        <dbReference type="EMBL" id="KAH3712039.1"/>
    </source>
</evidence>
<dbReference type="Pfam" id="PF23085">
    <property type="entry name" value="RRM_PARP14_3"/>
    <property type="match status" value="1"/>
</dbReference>
<reference evidence="1" key="2">
    <citation type="submission" date="2020-11" db="EMBL/GenBank/DDBJ databases">
        <authorList>
            <person name="McCartney M.A."/>
            <person name="Auch B."/>
            <person name="Kono T."/>
            <person name="Mallez S."/>
            <person name="Becker A."/>
            <person name="Gohl D.M."/>
            <person name="Silverstein K.A.T."/>
            <person name="Koren S."/>
            <person name="Bechman K.B."/>
            <person name="Herman A."/>
            <person name="Abrahante J.E."/>
            <person name="Garbe J."/>
        </authorList>
    </citation>
    <scope>NUCLEOTIDE SEQUENCE</scope>
    <source>
        <strain evidence="1">Duluth1</strain>
        <tissue evidence="1">Whole animal</tissue>
    </source>
</reference>
<name>A0A9D4BWF1_DREPO</name>
<dbReference type="Proteomes" id="UP000828390">
    <property type="component" value="Unassembled WGS sequence"/>
</dbReference>
<organism evidence="1 2">
    <name type="scientific">Dreissena polymorpha</name>
    <name type="common">Zebra mussel</name>
    <name type="synonym">Mytilus polymorpha</name>
    <dbReference type="NCBI Taxonomy" id="45954"/>
    <lineage>
        <taxon>Eukaryota</taxon>
        <taxon>Metazoa</taxon>
        <taxon>Spiralia</taxon>
        <taxon>Lophotrochozoa</taxon>
        <taxon>Mollusca</taxon>
        <taxon>Bivalvia</taxon>
        <taxon>Autobranchia</taxon>
        <taxon>Heteroconchia</taxon>
        <taxon>Euheterodonta</taxon>
        <taxon>Imparidentia</taxon>
        <taxon>Neoheterodontei</taxon>
        <taxon>Myida</taxon>
        <taxon>Dreissenoidea</taxon>
        <taxon>Dreissenidae</taxon>
        <taxon>Dreissena</taxon>
    </lineage>
</organism>
<dbReference type="InterPro" id="IPR012677">
    <property type="entry name" value="Nucleotide-bd_a/b_plait_sf"/>
</dbReference>
<accession>A0A9D4BWF1</accession>
<reference evidence="1" key="1">
    <citation type="journal article" date="2019" name="bioRxiv">
        <title>The Genome of the Zebra Mussel, Dreissena polymorpha: A Resource for Invasive Species Research.</title>
        <authorList>
            <person name="McCartney M.A."/>
            <person name="Auch B."/>
            <person name="Kono T."/>
            <person name="Mallez S."/>
            <person name="Zhang Y."/>
            <person name="Obille A."/>
            <person name="Becker A."/>
            <person name="Abrahante J.E."/>
            <person name="Garbe J."/>
            <person name="Badalamenti J.P."/>
            <person name="Herman A."/>
            <person name="Mangelson H."/>
            <person name="Liachko I."/>
            <person name="Sullivan S."/>
            <person name="Sone E.D."/>
            <person name="Koren S."/>
            <person name="Silverstein K.A.T."/>
            <person name="Beckman K.B."/>
            <person name="Gohl D.M."/>
        </authorList>
    </citation>
    <scope>NUCLEOTIDE SEQUENCE</scope>
    <source>
        <strain evidence="1">Duluth1</strain>
        <tissue evidence="1">Whole animal</tissue>
    </source>
</reference>
<protein>
    <recommendedName>
        <fullName evidence="3">RRM domain-containing protein</fullName>
    </recommendedName>
</protein>